<protein>
    <submittedName>
        <fullName evidence="5">Helix-turn-helix domain-containing protein</fullName>
    </submittedName>
</protein>
<dbReference type="EMBL" id="QWKP01000048">
    <property type="protein sequence ID" value="RHA44550.1"/>
    <property type="molecule type" value="Genomic_DNA"/>
</dbReference>
<dbReference type="SUPFAM" id="SSF46689">
    <property type="entry name" value="Homeodomain-like"/>
    <property type="match status" value="2"/>
</dbReference>
<dbReference type="GO" id="GO:0043565">
    <property type="term" value="F:sequence-specific DNA binding"/>
    <property type="evidence" value="ECO:0007669"/>
    <property type="project" value="InterPro"/>
</dbReference>
<dbReference type="InterPro" id="IPR002818">
    <property type="entry name" value="DJ-1/PfpI"/>
</dbReference>
<keyword evidence="3" id="KW-0804">Transcription</keyword>
<dbReference type="PANTHER" id="PTHR43130:SF3">
    <property type="entry name" value="HTH-TYPE TRANSCRIPTIONAL REGULATOR RV1931C"/>
    <property type="match status" value="1"/>
</dbReference>
<sequence>MLRSVGALVVDGLAMFEFGVVCEVFGIDRTDDGVPAFDFRVVAPTAGAAIQSGIPGVEIRAPYGLDALADVDLVAVPATVIRDEYDPAVLDAIRAAHARGATIVSVCSGVFVLAAAGILDGRTVTTHWRHADELARRYPNLVVDPDVLFVDEGDIVTSAGTAAGIDACLHIVRRELGGTVATAIARRMVVPPQRDGGQRQYIPQPVPECSDDSLRLVLEWVQGTLADDHTVDSLAARALMSPRTFARRFAAETGTTPMRWLAGQRVMHAQVLLEDSDLDVEEVARECGFGSAALLRHHFRRAVGVAPADYRASFRSRVA</sequence>
<dbReference type="RefSeq" id="WP_118765610.1">
    <property type="nucleotide sequence ID" value="NZ_QWKP01000048.1"/>
</dbReference>
<evidence type="ECO:0000256" key="2">
    <source>
        <dbReference type="ARBA" id="ARBA00023125"/>
    </source>
</evidence>
<comment type="caution">
    <text evidence="5">The sequence shown here is derived from an EMBL/GenBank/DDBJ whole genome shotgun (WGS) entry which is preliminary data.</text>
</comment>
<keyword evidence="6" id="KW-1185">Reference proteome</keyword>
<dbReference type="CDD" id="cd03137">
    <property type="entry name" value="GATase1_AraC_1"/>
    <property type="match status" value="1"/>
</dbReference>
<dbReference type="SMART" id="SM00342">
    <property type="entry name" value="HTH_ARAC"/>
    <property type="match status" value="1"/>
</dbReference>
<feature type="domain" description="HTH araC/xylS-type" evidence="4">
    <location>
        <begin position="215"/>
        <end position="313"/>
    </location>
</feature>
<dbReference type="PANTHER" id="PTHR43130">
    <property type="entry name" value="ARAC-FAMILY TRANSCRIPTIONAL REGULATOR"/>
    <property type="match status" value="1"/>
</dbReference>
<dbReference type="InterPro" id="IPR052158">
    <property type="entry name" value="INH-QAR"/>
</dbReference>
<dbReference type="InterPro" id="IPR009057">
    <property type="entry name" value="Homeodomain-like_sf"/>
</dbReference>
<keyword evidence="2" id="KW-0238">DNA-binding</keyword>
<accession>A0A413RRK2</accession>
<gene>
    <name evidence="5" type="ORF">D1825_00655</name>
</gene>
<evidence type="ECO:0000256" key="3">
    <source>
        <dbReference type="ARBA" id="ARBA00023163"/>
    </source>
</evidence>
<evidence type="ECO:0000313" key="5">
    <source>
        <dbReference type="EMBL" id="RHA44550.1"/>
    </source>
</evidence>
<dbReference type="SUPFAM" id="SSF52317">
    <property type="entry name" value="Class I glutamine amidotransferase-like"/>
    <property type="match status" value="1"/>
</dbReference>
<name>A0A413RRK2_9CELL</name>
<organism evidence="5 6">
    <name type="scientific">Cellulomonas rhizosphaerae</name>
    <dbReference type="NCBI Taxonomy" id="2293719"/>
    <lineage>
        <taxon>Bacteria</taxon>
        <taxon>Bacillati</taxon>
        <taxon>Actinomycetota</taxon>
        <taxon>Actinomycetes</taxon>
        <taxon>Micrococcales</taxon>
        <taxon>Cellulomonadaceae</taxon>
        <taxon>Cellulomonas</taxon>
    </lineage>
</organism>
<dbReference type="Gene3D" id="1.10.10.60">
    <property type="entry name" value="Homeodomain-like"/>
    <property type="match status" value="1"/>
</dbReference>
<evidence type="ECO:0000256" key="1">
    <source>
        <dbReference type="ARBA" id="ARBA00023015"/>
    </source>
</evidence>
<dbReference type="Pfam" id="PF01965">
    <property type="entry name" value="DJ-1_PfpI"/>
    <property type="match status" value="1"/>
</dbReference>
<evidence type="ECO:0000313" key="6">
    <source>
        <dbReference type="Proteomes" id="UP000283374"/>
    </source>
</evidence>
<dbReference type="PROSITE" id="PS00041">
    <property type="entry name" value="HTH_ARAC_FAMILY_1"/>
    <property type="match status" value="1"/>
</dbReference>
<keyword evidence="1" id="KW-0805">Transcription regulation</keyword>
<dbReference type="InterPro" id="IPR018062">
    <property type="entry name" value="HTH_AraC-typ_CS"/>
</dbReference>
<dbReference type="AlphaFoldDB" id="A0A413RRK2"/>
<evidence type="ECO:0000259" key="4">
    <source>
        <dbReference type="PROSITE" id="PS01124"/>
    </source>
</evidence>
<dbReference type="InterPro" id="IPR029062">
    <property type="entry name" value="Class_I_gatase-like"/>
</dbReference>
<dbReference type="Gene3D" id="3.40.50.880">
    <property type="match status" value="1"/>
</dbReference>
<dbReference type="GO" id="GO:0003700">
    <property type="term" value="F:DNA-binding transcription factor activity"/>
    <property type="evidence" value="ECO:0007669"/>
    <property type="project" value="InterPro"/>
</dbReference>
<reference evidence="5 6" key="1">
    <citation type="submission" date="2018-08" db="EMBL/GenBank/DDBJ databases">
        <title>Cellulomonas rhizosphaerae sp. nov., a novel actinomycete isolated from soil.</title>
        <authorList>
            <person name="Tian Y."/>
        </authorList>
    </citation>
    <scope>NUCLEOTIDE SEQUENCE [LARGE SCALE GENOMIC DNA]</scope>
    <source>
        <strain evidence="5 6">NEAU-TCZ24</strain>
    </source>
</reference>
<proteinExistence type="predicted"/>
<dbReference type="OrthoDB" id="3194870at2"/>
<dbReference type="Proteomes" id="UP000283374">
    <property type="component" value="Unassembled WGS sequence"/>
</dbReference>
<dbReference type="Pfam" id="PF12833">
    <property type="entry name" value="HTH_18"/>
    <property type="match status" value="1"/>
</dbReference>
<dbReference type="InterPro" id="IPR018060">
    <property type="entry name" value="HTH_AraC"/>
</dbReference>
<dbReference type="PROSITE" id="PS01124">
    <property type="entry name" value="HTH_ARAC_FAMILY_2"/>
    <property type="match status" value="1"/>
</dbReference>